<dbReference type="AlphaFoldDB" id="A0A223N1E5"/>
<sequence>MQTYKTLRLILGDQLNIKHSWFNKTDDSILYVVAELKQETGYVKHHIQKICAFFAAMEAFAELLQSEGHQVLYLTLDETADYFQLPPLISDLCHQINAEYFHYQRPDEYRVWQQLQELNLSHAQVTCFDTEHFLLPFDEITQHFNTNKTTIMEPFYRKMRKRFGILLQDDHQTPLGGRWNFDHQNRNKLSVQDIENLPKPLSFQNDVSAVYNRLQHHNIHVFGLYTPSLLWPINRSQALSLLAHFCQYGLPLFGRFQDAMTAKSPHRWSLYHSRLSFALNCKLLSPAEVIQSALMRFENDNTMDLAQIEGFIRQILGWREYIRGIYWANMPQYAKHNALDAQRPLPHYYWTGDTRMHCVKQAVTQSLEFSYAHHIQRLMITGNFALLSGCKPDEVDGWYLGIYIDALQWVEMPNTRGMALFADGGIVATKPYAASGSYINKMSDYCKDCHYQVKSRSGLNSCPFNSLYWQFMLTHRERLAKNPRIGMIYKNWDNTENATQQAILDQAQYYLHHIEEL</sequence>
<dbReference type="Gene3D" id="3.40.50.620">
    <property type="entry name" value="HUPs"/>
    <property type="match status" value="1"/>
</dbReference>
<dbReference type="GO" id="GO:0016829">
    <property type="term" value="F:lyase activity"/>
    <property type="evidence" value="ECO:0007669"/>
    <property type="project" value="UniProtKB-KW"/>
</dbReference>
<dbReference type="KEGG" id="vqi:CCZ37_13610"/>
<dbReference type="PANTHER" id="PTHR38657">
    <property type="entry name" value="SLR1343 PROTEIN"/>
    <property type="match status" value="1"/>
</dbReference>
<accession>A0A223N1E5</accession>
<proteinExistence type="predicted"/>
<protein>
    <submittedName>
        <fullName evidence="1">Cryptochrome/photolyase family protein</fullName>
    </submittedName>
</protein>
<dbReference type="InterPro" id="IPR052551">
    <property type="entry name" value="UV-DNA_repair_photolyase"/>
</dbReference>
<dbReference type="RefSeq" id="WP_094500920.1">
    <property type="nucleotide sequence ID" value="NZ_CAWNHI010000002.1"/>
</dbReference>
<dbReference type="Gene3D" id="1.10.579.10">
    <property type="entry name" value="DNA Cyclobutane Dipyrimidine Photolyase, subunit A, domain 3"/>
    <property type="match status" value="1"/>
</dbReference>
<evidence type="ECO:0000313" key="1">
    <source>
        <dbReference type="EMBL" id="ASU23635.1"/>
    </source>
</evidence>
<dbReference type="Proteomes" id="UP000215148">
    <property type="component" value="Chromosome 2"/>
</dbReference>
<dbReference type="Gene3D" id="1.25.40.80">
    <property type="match status" value="1"/>
</dbReference>
<dbReference type="Pfam" id="PF04244">
    <property type="entry name" value="DPRP"/>
    <property type="match status" value="1"/>
</dbReference>
<reference evidence="1 2" key="1">
    <citation type="submission" date="2017-08" db="EMBL/GenBank/DDBJ databases">
        <title>The Vibrio qinghaiensis sp.-Q67 is a luminous bacteria isolated firstly from Qinghai lake, Qinghai province, China, which has been proved to be very sensitive to detect environmental and food pollutants. Therefore, complete genome analysis of V. qinghaiensis sp.-Q67 highlights the potential application of this strain on detection of hazards in the contaminated environments.</title>
        <authorList>
            <person name="Gong L."/>
        </authorList>
    </citation>
    <scope>NUCLEOTIDE SEQUENCE [LARGE SCALE GENOMIC DNA]</scope>
    <source>
        <strain evidence="1 2">Q67</strain>
    </source>
</reference>
<dbReference type="Gene3D" id="1.10.10.1710">
    <property type="entry name" value="Deoxyribodipyrimidine photolyase-related"/>
    <property type="match status" value="1"/>
</dbReference>
<gene>
    <name evidence="1" type="ORF">CCZ37_13610</name>
</gene>
<dbReference type="EMBL" id="CP022742">
    <property type="protein sequence ID" value="ASU23635.1"/>
    <property type="molecule type" value="Genomic_DNA"/>
</dbReference>
<organism evidence="1 2">
    <name type="scientific">Vibrio qinghaiensis</name>
    <dbReference type="NCBI Taxonomy" id="2025808"/>
    <lineage>
        <taxon>Bacteria</taxon>
        <taxon>Pseudomonadati</taxon>
        <taxon>Pseudomonadota</taxon>
        <taxon>Gammaproteobacteria</taxon>
        <taxon>Vibrionales</taxon>
        <taxon>Vibrionaceae</taxon>
        <taxon>Vibrio</taxon>
    </lineage>
</organism>
<name>A0A223N1E5_9VIBR</name>
<dbReference type="InterPro" id="IPR036134">
    <property type="entry name" value="Crypto/Photolyase_FAD-like_sf"/>
</dbReference>
<dbReference type="SUPFAM" id="SSF48173">
    <property type="entry name" value="Cryptochrome/photolyase FAD-binding domain"/>
    <property type="match status" value="1"/>
</dbReference>
<evidence type="ECO:0000313" key="2">
    <source>
        <dbReference type="Proteomes" id="UP000215148"/>
    </source>
</evidence>
<dbReference type="InterPro" id="IPR007357">
    <property type="entry name" value="PhrB-like"/>
</dbReference>
<dbReference type="PANTHER" id="PTHR38657:SF1">
    <property type="entry name" value="SLR1343 PROTEIN"/>
    <property type="match status" value="1"/>
</dbReference>
<dbReference type="InterPro" id="IPR014729">
    <property type="entry name" value="Rossmann-like_a/b/a_fold"/>
</dbReference>
<keyword evidence="1" id="KW-0456">Lyase</keyword>
<keyword evidence="2" id="KW-1185">Reference proteome</keyword>